<dbReference type="Proteomes" id="UP000219621">
    <property type="component" value="Unassembled WGS sequence"/>
</dbReference>
<dbReference type="InterPro" id="IPR009078">
    <property type="entry name" value="Ferritin-like_SF"/>
</dbReference>
<comment type="similarity">
    <text evidence="8">Belongs to the COQ7 family.</text>
</comment>
<feature type="binding site" evidence="8">
    <location>
        <position position="71"/>
    </location>
    <ligand>
        <name>Fe cation</name>
        <dbReference type="ChEBI" id="CHEBI:24875"/>
        <label>2</label>
    </ligand>
</feature>
<comment type="function">
    <text evidence="8">Catalyzes the hydroxylation of 2-nonaprenyl-3-methyl-6-methoxy-1,4-benzoquinol during ubiquinone biosynthesis.</text>
</comment>
<dbReference type="UniPathway" id="UPA00232"/>
<feature type="binding site" evidence="8">
    <location>
        <position position="155"/>
    </location>
    <ligand>
        <name>Fe cation</name>
        <dbReference type="ChEBI" id="CHEBI:24875"/>
        <label>1</label>
    </ligand>
</feature>
<keyword evidence="4 8" id="KW-0560">Oxidoreductase</keyword>
<keyword evidence="8" id="KW-1003">Cell membrane</keyword>
<dbReference type="GO" id="GO:0005886">
    <property type="term" value="C:plasma membrane"/>
    <property type="evidence" value="ECO:0007669"/>
    <property type="project" value="UniProtKB-SubCell"/>
</dbReference>
<dbReference type="EMBL" id="OCNJ01000005">
    <property type="protein sequence ID" value="SOD96495.1"/>
    <property type="molecule type" value="Genomic_DNA"/>
</dbReference>
<dbReference type="PANTHER" id="PTHR11237">
    <property type="entry name" value="COENZYME Q10 BIOSYNTHESIS PROTEIN 7"/>
    <property type="match status" value="1"/>
</dbReference>
<evidence type="ECO:0000313" key="11">
    <source>
        <dbReference type="Proteomes" id="UP000219621"/>
    </source>
</evidence>
<evidence type="ECO:0000313" key="10">
    <source>
        <dbReference type="EMBL" id="SOD96495.1"/>
    </source>
</evidence>
<dbReference type="GO" id="GO:0008682">
    <property type="term" value="F:3-demethoxyubiquinol 3-hydroxylase activity"/>
    <property type="evidence" value="ECO:0007669"/>
    <property type="project" value="UniProtKB-EC"/>
</dbReference>
<keyword evidence="11" id="KW-1185">Reference proteome</keyword>
<feature type="binding site" evidence="8">
    <location>
        <position position="155"/>
    </location>
    <ligand>
        <name>Fe cation</name>
        <dbReference type="ChEBI" id="CHEBI:24875"/>
        <label>2</label>
    </ligand>
</feature>
<dbReference type="OrthoDB" id="7559360at2"/>
<keyword evidence="10" id="KW-0830">Ubiquinone</keyword>
<keyword evidence="3 8" id="KW-0479">Metal-binding</keyword>
<feature type="region of interest" description="Disordered" evidence="9">
    <location>
        <begin position="1"/>
        <end position="24"/>
    </location>
</feature>
<evidence type="ECO:0000256" key="4">
    <source>
        <dbReference type="ARBA" id="ARBA00023002"/>
    </source>
</evidence>
<evidence type="ECO:0000256" key="8">
    <source>
        <dbReference type="HAMAP-Rule" id="MF_01658"/>
    </source>
</evidence>
<dbReference type="GO" id="GO:0006744">
    <property type="term" value="P:ubiquinone biosynthetic process"/>
    <property type="evidence" value="ECO:0007669"/>
    <property type="project" value="UniProtKB-UniRule"/>
</dbReference>
<dbReference type="RefSeq" id="WP_097279721.1">
    <property type="nucleotide sequence ID" value="NZ_OCNJ01000005.1"/>
</dbReference>
<feature type="binding site" evidence="8">
    <location>
        <position position="71"/>
    </location>
    <ligand>
        <name>Fe cation</name>
        <dbReference type="ChEBI" id="CHEBI:24875"/>
        <label>1</label>
    </ligand>
</feature>
<keyword evidence="5 8" id="KW-0408">Iron</keyword>
<evidence type="ECO:0000256" key="7">
    <source>
        <dbReference type="ARBA" id="ARBA00023136"/>
    </source>
</evidence>
<evidence type="ECO:0000256" key="1">
    <source>
        <dbReference type="ARBA" id="ARBA00004749"/>
    </source>
</evidence>
<feature type="binding site" evidence="8">
    <location>
        <position position="74"/>
    </location>
    <ligand>
        <name>Fe cation</name>
        <dbReference type="ChEBI" id="CHEBI:24875"/>
        <label>1</label>
    </ligand>
</feature>
<dbReference type="PANTHER" id="PTHR11237:SF4">
    <property type="entry name" value="5-DEMETHOXYUBIQUINONE HYDROXYLASE, MITOCHONDRIAL"/>
    <property type="match status" value="1"/>
</dbReference>
<proteinExistence type="inferred from homology"/>
<feature type="binding site" evidence="8">
    <location>
        <position position="123"/>
    </location>
    <ligand>
        <name>Fe cation</name>
        <dbReference type="ChEBI" id="CHEBI:24875"/>
        <label>2</label>
    </ligand>
</feature>
<feature type="binding site" evidence="8">
    <location>
        <position position="158"/>
    </location>
    <ligand>
        <name>Fe cation</name>
        <dbReference type="ChEBI" id="CHEBI:24875"/>
        <label>2</label>
    </ligand>
</feature>
<protein>
    <recommendedName>
        <fullName evidence="8">3-demethoxyubiquinol 3-hydroxylase</fullName>
        <shortName evidence="8">DMQ hydroxylase</shortName>
        <ecNumber evidence="8">1.14.99.60</ecNumber>
    </recommendedName>
    <alternativeName>
        <fullName evidence="8">2-nonaprenyl-3-methyl-6-methoxy-1,4-benzoquinol hydroxylase</fullName>
    </alternativeName>
</protein>
<organism evidence="10 11">
    <name type="scientific">Caenispirillum bisanense</name>
    <dbReference type="NCBI Taxonomy" id="414052"/>
    <lineage>
        <taxon>Bacteria</taxon>
        <taxon>Pseudomonadati</taxon>
        <taxon>Pseudomonadota</taxon>
        <taxon>Alphaproteobacteria</taxon>
        <taxon>Rhodospirillales</taxon>
        <taxon>Novispirillaceae</taxon>
        <taxon>Caenispirillum</taxon>
    </lineage>
</organism>
<evidence type="ECO:0000256" key="5">
    <source>
        <dbReference type="ARBA" id="ARBA00023004"/>
    </source>
</evidence>
<sequence>MDDRSTADRRNLRRTGDDRLPGDPSRDQFLDRLCRVNQAGEYGAVRIYEGQLAVLGRTNIGPTLRHMLDQEKEHLRYFSDTVGRRQVRPTALQPLWHVMGFALGAGTALLGEKAAMACTVAVEEAIDEHYAEQRDKLGDDEADLRETVEKFRLEELEHRDIGYEHKAEQAPGYGLLYNMVRNGSKLAIWLSSRI</sequence>
<accession>A0A286GLS3</accession>
<feature type="binding site" evidence="8">
    <location>
        <position position="41"/>
    </location>
    <ligand>
        <name>Fe cation</name>
        <dbReference type="ChEBI" id="CHEBI:24875"/>
        <label>1</label>
    </ligand>
</feature>
<dbReference type="InterPro" id="IPR011566">
    <property type="entry name" value="Ubq_synth_Coq7"/>
</dbReference>
<dbReference type="GO" id="GO:0046872">
    <property type="term" value="F:metal ion binding"/>
    <property type="evidence" value="ECO:0007669"/>
    <property type="project" value="UniProtKB-KW"/>
</dbReference>
<comment type="subcellular location">
    <subcellularLocation>
        <location evidence="8">Cell membrane</location>
        <topology evidence="8">Peripheral membrane protein</topology>
    </subcellularLocation>
</comment>
<dbReference type="HAMAP" id="MF_01658">
    <property type="entry name" value="COQ7"/>
    <property type="match status" value="1"/>
</dbReference>
<dbReference type="CDD" id="cd01042">
    <property type="entry name" value="DMQH"/>
    <property type="match status" value="1"/>
</dbReference>
<comment type="pathway">
    <text evidence="1 8">Cofactor biosynthesis; ubiquinone biosynthesis.</text>
</comment>
<dbReference type="AlphaFoldDB" id="A0A286GLS3"/>
<evidence type="ECO:0000256" key="6">
    <source>
        <dbReference type="ARBA" id="ARBA00023033"/>
    </source>
</evidence>
<keyword evidence="6 8" id="KW-0503">Monooxygenase</keyword>
<dbReference type="EC" id="1.14.99.60" evidence="8"/>
<name>A0A286GLS3_9PROT</name>
<dbReference type="SUPFAM" id="SSF47240">
    <property type="entry name" value="Ferritin-like"/>
    <property type="match status" value="1"/>
</dbReference>
<gene>
    <name evidence="8" type="primary">coq7</name>
    <name evidence="10" type="ORF">SAMN05421508_105356</name>
</gene>
<evidence type="ECO:0000256" key="2">
    <source>
        <dbReference type="ARBA" id="ARBA00022688"/>
    </source>
</evidence>
<evidence type="ECO:0000256" key="3">
    <source>
        <dbReference type="ARBA" id="ARBA00022723"/>
    </source>
</evidence>
<evidence type="ECO:0000256" key="9">
    <source>
        <dbReference type="SAM" id="MobiDB-lite"/>
    </source>
</evidence>
<comment type="cofactor">
    <cofactor evidence="8">
        <name>Fe cation</name>
        <dbReference type="ChEBI" id="CHEBI:24875"/>
    </cofactor>
    <text evidence="8">Binds 2 iron ions per subunit.</text>
</comment>
<keyword evidence="7 8" id="KW-0472">Membrane</keyword>
<dbReference type="Pfam" id="PF03232">
    <property type="entry name" value="COQ7"/>
    <property type="match status" value="1"/>
</dbReference>
<keyword evidence="2 8" id="KW-0831">Ubiquinone biosynthesis</keyword>
<comment type="catalytic activity">
    <reaction evidence="8">
        <text>a 5-methoxy-2-methyl-3-(all-trans-polyprenyl)benzene-1,4-diol + AH2 + O2 = a 3-demethylubiquinol + A + H2O</text>
        <dbReference type="Rhea" id="RHEA:50908"/>
        <dbReference type="Rhea" id="RHEA-COMP:10859"/>
        <dbReference type="Rhea" id="RHEA-COMP:10914"/>
        <dbReference type="ChEBI" id="CHEBI:13193"/>
        <dbReference type="ChEBI" id="CHEBI:15377"/>
        <dbReference type="ChEBI" id="CHEBI:15379"/>
        <dbReference type="ChEBI" id="CHEBI:17499"/>
        <dbReference type="ChEBI" id="CHEBI:84167"/>
        <dbReference type="ChEBI" id="CHEBI:84422"/>
        <dbReference type="EC" id="1.14.99.60"/>
    </reaction>
</comment>
<reference evidence="10 11" key="1">
    <citation type="submission" date="2017-09" db="EMBL/GenBank/DDBJ databases">
        <authorList>
            <person name="Ehlers B."/>
            <person name="Leendertz F.H."/>
        </authorList>
    </citation>
    <scope>NUCLEOTIDE SEQUENCE [LARGE SCALE GENOMIC DNA]</scope>
    <source>
        <strain evidence="10 11">USBA 140</strain>
    </source>
</reference>